<dbReference type="RefSeq" id="WP_066446587.1">
    <property type="nucleotide sequence ID" value="NZ_CAUWFI010000036.1"/>
</dbReference>
<keyword evidence="4" id="KW-0479">Metal-binding</keyword>
<feature type="domain" description="4Fe-4S ferredoxin-type" evidence="7">
    <location>
        <begin position="196"/>
        <end position="226"/>
    </location>
</feature>
<accession>A0A4V2W5Q1</accession>
<dbReference type="PROSITE" id="PS51379">
    <property type="entry name" value="4FE4S_FER_2"/>
    <property type="match status" value="2"/>
</dbReference>
<reference evidence="8 9" key="1">
    <citation type="submission" date="2019-03" db="EMBL/GenBank/DDBJ databases">
        <title>Genomic Encyclopedia of Type Strains, Phase IV (KMG-IV): sequencing the most valuable type-strain genomes for metagenomic binning, comparative biology and taxonomic classification.</title>
        <authorList>
            <person name="Goeker M."/>
        </authorList>
    </citation>
    <scope>NUCLEOTIDE SEQUENCE [LARGE SCALE GENOMIC DNA]</scope>
    <source>
        <strain evidence="8 9">DSM 29487</strain>
    </source>
</reference>
<protein>
    <submittedName>
        <fullName evidence="8">4Fe-4S dicluster protein</fullName>
    </submittedName>
</protein>
<evidence type="ECO:0000256" key="5">
    <source>
        <dbReference type="ARBA" id="ARBA00023004"/>
    </source>
</evidence>
<evidence type="ECO:0000256" key="1">
    <source>
        <dbReference type="ARBA" id="ARBA00001966"/>
    </source>
</evidence>
<evidence type="ECO:0000313" key="9">
    <source>
        <dbReference type="Proteomes" id="UP000295515"/>
    </source>
</evidence>
<dbReference type="AlphaFoldDB" id="A0A4V2W5Q1"/>
<dbReference type="InterPro" id="IPR050157">
    <property type="entry name" value="PSI_iron-sulfur_center"/>
</dbReference>
<dbReference type="Proteomes" id="UP000295515">
    <property type="component" value="Unassembled WGS sequence"/>
</dbReference>
<evidence type="ECO:0000259" key="7">
    <source>
        <dbReference type="PROSITE" id="PS51379"/>
    </source>
</evidence>
<comment type="caution">
    <text evidence="8">The sequence shown here is derived from an EMBL/GenBank/DDBJ whole genome shotgun (WGS) entry which is preliminary data.</text>
</comment>
<keyword evidence="9" id="KW-1185">Reference proteome</keyword>
<dbReference type="PROSITE" id="PS00198">
    <property type="entry name" value="4FE4S_FER_1"/>
    <property type="match status" value="1"/>
</dbReference>
<dbReference type="SUPFAM" id="SSF52218">
    <property type="entry name" value="Flavoproteins"/>
    <property type="match status" value="1"/>
</dbReference>
<evidence type="ECO:0000256" key="6">
    <source>
        <dbReference type="ARBA" id="ARBA00023014"/>
    </source>
</evidence>
<feature type="domain" description="4Fe-4S ferredoxin-type" evidence="7">
    <location>
        <begin position="170"/>
        <end position="195"/>
    </location>
</feature>
<evidence type="ECO:0000256" key="3">
    <source>
        <dbReference type="ARBA" id="ARBA00022485"/>
    </source>
</evidence>
<dbReference type="InterPro" id="IPR029039">
    <property type="entry name" value="Flavoprotein-like_sf"/>
</dbReference>
<proteinExistence type="predicted"/>
<dbReference type="InterPro" id="IPR047964">
    <property type="entry name" value="EFR1-like"/>
</dbReference>
<dbReference type="EMBL" id="SMCQ01000006">
    <property type="protein sequence ID" value="TCW00723.1"/>
    <property type="molecule type" value="Genomic_DNA"/>
</dbReference>
<dbReference type="SUPFAM" id="SSF46548">
    <property type="entry name" value="alpha-helical ferredoxin"/>
    <property type="match status" value="1"/>
</dbReference>
<dbReference type="GO" id="GO:0051539">
    <property type="term" value="F:4 iron, 4 sulfur cluster binding"/>
    <property type="evidence" value="ECO:0007669"/>
    <property type="project" value="UniProtKB-KW"/>
</dbReference>
<dbReference type="GO" id="GO:0046872">
    <property type="term" value="F:metal ion binding"/>
    <property type="evidence" value="ECO:0007669"/>
    <property type="project" value="UniProtKB-KW"/>
</dbReference>
<keyword evidence="5" id="KW-0408">Iron</keyword>
<dbReference type="InterPro" id="IPR017896">
    <property type="entry name" value="4Fe4S_Fe-S-bd"/>
</dbReference>
<sequence length="248" mass="27933">MNYNIYFSPTGGTKKVTSLVSEQFSPVKDIDLSLIEDFSQYEFNQDDFCIVGVPSFGGRVPAIAIERLAMMKAHQTPVCMIVTYGNRAYEDTLLELKDTLKQQGFLPFSAMACVCEHSIMHQFGQGRPNQQDQQQIIHFTKNIKERLTKELTEIEVPGQRPYKEYHGIPLKPTASKKCIECGICAKSCPVQAIDIKHPQQTDKDKCISCMRCIAVCPTHARKNNPVLLAASVQKLKKACQQAKENELF</sequence>
<keyword evidence="6" id="KW-0411">Iron-sulfur</keyword>
<dbReference type="NCBIfam" id="NF038196">
    <property type="entry name" value="ferrodoxin_EFR1"/>
    <property type="match status" value="1"/>
</dbReference>
<dbReference type="PANTHER" id="PTHR24960:SF79">
    <property type="entry name" value="PHOTOSYSTEM I IRON-SULFUR CENTER"/>
    <property type="match status" value="1"/>
</dbReference>
<organism evidence="8 9">
    <name type="scientific">Longibaculum muris</name>
    <dbReference type="NCBI Taxonomy" id="1796628"/>
    <lineage>
        <taxon>Bacteria</taxon>
        <taxon>Bacillati</taxon>
        <taxon>Bacillota</taxon>
        <taxon>Erysipelotrichia</taxon>
        <taxon>Erysipelotrichales</taxon>
        <taxon>Coprobacillaceae</taxon>
        <taxon>Longibaculum</taxon>
    </lineage>
</organism>
<comment type="cofactor">
    <cofactor evidence="1">
        <name>[4Fe-4S] cluster</name>
        <dbReference type="ChEBI" id="CHEBI:49883"/>
    </cofactor>
</comment>
<gene>
    <name evidence="8" type="ORF">EDD60_10654</name>
</gene>
<dbReference type="Pfam" id="PF12838">
    <property type="entry name" value="Fer4_7"/>
    <property type="match status" value="1"/>
</dbReference>
<dbReference type="GeneID" id="98915018"/>
<keyword evidence="3" id="KW-0004">4Fe-4S</keyword>
<dbReference type="Gene3D" id="3.40.50.360">
    <property type="match status" value="1"/>
</dbReference>
<dbReference type="InterPro" id="IPR017900">
    <property type="entry name" value="4Fe4S_Fe_S_CS"/>
</dbReference>
<comment type="function">
    <text evidence="2">Ferredoxins are iron-sulfur proteins that transfer electrons in a wide variety of metabolic reactions.</text>
</comment>
<name>A0A4V2W5Q1_9FIRM</name>
<evidence type="ECO:0000313" key="8">
    <source>
        <dbReference type="EMBL" id="TCW00723.1"/>
    </source>
</evidence>
<evidence type="ECO:0000256" key="4">
    <source>
        <dbReference type="ARBA" id="ARBA00022723"/>
    </source>
</evidence>
<dbReference type="Gene3D" id="3.30.70.20">
    <property type="match status" value="2"/>
</dbReference>
<dbReference type="PANTHER" id="PTHR24960">
    <property type="entry name" value="PHOTOSYSTEM I IRON-SULFUR CENTER-RELATED"/>
    <property type="match status" value="1"/>
</dbReference>
<evidence type="ECO:0000256" key="2">
    <source>
        <dbReference type="ARBA" id="ARBA00003532"/>
    </source>
</evidence>